<accession>A0A6F8XX57</accession>
<keyword evidence="2" id="KW-1185">Reference proteome</keyword>
<sequence length="112" mass="12283">MDSRVERAAGGAIVVPQMNAVALDRFGGVDELSSRRVPLPEVGDDDVLIRVEFAGVASWDAFEREGATTAFSASRRPSPMFLAGTRRARWPRSDAMSLGSMWVIVSTLRRCR</sequence>
<dbReference type="AlphaFoldDB" id="A0A6F8XX57"/>
<dbReference type="InterPro" id="IPR011032">
    <property type="entry name" value="GroES-like_sf"/>
</dbReference>
<protein>
    <submittedName>
        <fullName evidence="1">Uncharacterized protein</fullName>
    </submittedName>
</protein>
<proteinExistence type="predicted"/>
<dbReference type="KEGG" id="pfla:Pflav_047870"/>
<evidence type="ECO:0000313" key="2">
    <source>
        <dbReference type="Proteomes" id="UP000502508"/>
    </source>
</evidence>
<dbReference type="EMBL" id="AP022870">
    <property type="protein sequence ID" value="BCB78377.1"/>
    <property type="molecule type" value="Genomic_DNA"/>
</dbReference>
<dbReference type="Proteomes" id="UP000502508">
    <property type="component" value="Chromosome"/>
</dbReference>
<reference evidence="1 2" key="1">
    <citation type="submission" date="2020-03" db="EMBL/GenBank/DDBJ databases">
        <title>Whole genome shotgun sequence of Phytohabitans flavus NBRC 107702.</title>
        <authorList>
            <person name="Komaki H."/>
            <person name="Tamura T."/>
        </authorList>
    </citation>
    <scope>NUCLEOTIDE SEQUENCE [LARGE SCALE GENOMIC DNA]</scope>
    <source>
        <strain evidence="1 2">NBRC 107702</strain>
    </source>
</reference>
<name>A0A6F8XX57_9ACTN</name>
<dbReference type="Gene3D" id="3.90.180.10">
    <property type="entry name" value="Medium-chain alcohol dehydrogenases, catalytic domain"/>
    <property type="match status" value="1"/>
</dbReference>
<gene>
    <name evidence="1" type="ORF">Pflav_047870</name>
</gene>
<dbReference type="SUPFAM" id="SSF50129">
    <property type="entry name" value="GroES-like"/>
    <property type="match status" value="1"/>
</dbReference>
<dbReference type="RefSeq" id="WP_232071767.1">
    <property type="nucleotide sequence ID" value="NZ_AP022870.1"/>
</dbReference>
<organism evidence="1 2">
    <name type="scientific">Phytohabitans flavus</name>
    <dbReference type="NCBI Taxonomy" id="1076124"/>
    <lineage>
        <taxon>Bacteria</taxon>
        <taxon>Bacillati</taxon>
        <taxon>Actinomycetota</taxon>
        <taxon>Actinomycetes</taxon>
        <taxon>Micromonosporales</taxon>
        <taxon>Micromonosporaceae</taxon>
    </lineage>
</organism>
<reference evidence="1 2" key="2">
    <citation type="submission" date="2020-03" db="EMBL/GenBank/DDBJ databases">
        <authorList>
            <person name="Ichikawa N."/>
            <person name="Kimura A."/>
            <person name="Kitahashi Y."/>
            <person name="Uohara A."/>
        </authorList>
    </citation>
    <scope>NUCLEOTIDE SEQUENCE [LARGE SCALE GENOMIC DNA]</scope>
    <source>
        <strain evidence="1 2">NBRC 107702</strain>
    </source>
</reference>
<evidence type="ECO:0000313" key="1">
    <source>
        <dbReference type="EMBL" id="BCB78377.1"/>
    </source>
</evidence>